<keyword evidence="3" id="KW-1185">Reference proteome</keyword>
<dbReference type="AlphaFoldDB" id="S8DGV8"/>
<name>S8DGV8_9LAMI</name>
<feature type="coiled-coil region" evidence="1">
    <location>
        <begin position="108"/>
        <end position="142"/>
    </location>
</feature>
<dbReference type="PANTHER" id="PTHR34554">
    <property type="entry name" value="RGS1-HXK1-INTERACTING PROTEIN 1"/>
    <property type="match status" value="1"/>
</dbReference>
<dbReference type="InterPro" id="IPR053284">
    <property type="entry name" value="RGS1-HXK1_interactor"/>
</dbReference>
<gene>
    <name evidence="2" type="ORF">M569_12732</name>
</gene>
<dbReference type="PANTHER" id="PTHR34554:SF1">
    <property type="entry name" value="ALANINE-TRNA LIGASE"/>
    <property type="match status" value="1"/>
</dbReference>
<evidence type="ECO:0000313" key="2">
    <source>
        <dbReference type="EMBL" id="EPS62058.1"/>
    </source>
</evidence>
<keyword evidence="1" id="KW-0175">Coiled coil</keyword>
<accession>S8DGV8</accession>
<dbReference type="Proteomes" id="UP000015453">
    <property type="component" value="Unassembled WGS sequence"/>
</dbReference>
<dbReference type="OrthoDB" id="1907298at2759"/>
<protein>
    <submittedName>
        <fullName evidence="2">Uncharacterized protein</fullName>
    </submittedName>
</protein>
<sequence length="221" mass="25085">QALFAQRTIANTVENTIEATRSRLDRFLTTASIHFDQTAESFQDFKFEYHKYEAVALGKIKESFVVASSHPYLTTGAVLGLGFISLKGTRQYFYYNTLRFFVTEEKLVSRADAKVKQLKQSFDALKLEGEKLEKRALEAEEDLLRGRTKLKQAGKQIQTAINSAYKIERQASGLKDVLKDLPSIESSRFRKQVTNLAKEAKKERNALSKEVTKISNYGISV</sequence>
<reference evidence="2 3" key="1">
    <citation type="journal article" date="2013" name="BMC Genomics">
        <title>The miniature genome of a carnivorous plant Genlisea aurea contains a low number of genes and short non-coding sequences.</title>
        <authorList>
            <person name="Leushkin E.V."/>
            <person name="Sutormin R.A."/>
            <person name="Nabieva E.R."/>
            <person name="Penin A.A."/>
            <person name="Kondrashov A.S."/>
            <person name="Logacheva M.D."/>
        </authorList>
    </citation>
    <scope>NUCLEOTIDE SEQUENCE [LARGE SCALE GENOMIC DNA]</scope>
</reference>
<organism evidence="2 3">
    <name type="scientific">Genlisea aurea</name>
    <dbReference type="NCBI Taxonomy" id="192259"/>
    <lineage>
        <taxon>Eukaryota</taxon>
        <taxon>Viridiplantae</taxon>
        <taxon>Streptophyta</taxon>
        <taxon>Embryophyta</taxon>
        <taxon>Tracheophyta</taxon>
        <taxon>Spermatophyta</taxon>
        <taxon>Magnoliopsida</taxon>
        <taxon>eudicotyledons</taxon>
        <taxon>Gunneridae</taxon>
        <taxon>Pentapetalae</taxon>
        <taxon>asterids</taxon>
        <taxon>lamiids</taxon>
        <taxon>Lamiales</taxon>
        <taxon>Lentibulariaceae</taxon>
        <taxon>Genlisea</taxon>
    </lineage>
</organism>
<evidence type="ECO:0000313" key="3">
    <source>
        <dbReference type="Proteomes" id="UP000015453"/>
    </source>
</evidence>
<feature type="non-terminal residue" evidence="2">
    <location>
        <position position="1"/>
    </location>
</feature>
<comment type="caution">
    <text evidence="2">The sequence shown here is derived from an EMBL/GenBank/DDBJ whole genome shotgun (WGS) entry which is preliminary data.</text>
</comment>
<dbReference type="EMBL" id="AUSU01006419">
    <property type="protein sequence ID" value="EPS62058.1"/>
    <property type="molecule type" value="Genomic_DNA"/>
</dbReference>
<proteinExistence type="predicted"/>
<evidence type="ECO:0000256" key="1">
    <source>
        <dbReference type="SAM" id="Coils"/>
    </source>
</evidence>